<dbReference type="InterPro" id="IPR043128">
    <property type="entry name" value="Rev_trsase/Diguanyl_cyclase"/>
</dbReference>
<evidence type="ECO:0000313" key="6">
    <source>
        <dbReference type="Proteomes" id="UP001158576"/>
    </source>
</evidence>
<dbReference type="PROSITE" id="PS50173">
    <property type="entry name" value="UMUC"/>
    <property type="match status" value="1"/>
</dbReference>
<evidence type="ECO:0000313" key="5">
    <source>
        <dbReference type="EMBL" id="CAG5086483.1"/>
    </source>
</evidence>
<feature type="region of interest" description="Disordered" evidence="3">
    <location>
        <begin position="577"/>
        <end position="656"/>
    </location>
</feature>
<dbReference type="SUPFAM" id="SSF56672">
    <property type="entry name" value="DNA/RNA polymerases"/>
    <property type="match status" value="1"/>
</dbReference>
<organism evidence="5 6">
    <name type="scientific">Oikopleura dioica</name>
    <name type="common">Tunicate</name>
    <dbReference type="NCBI Taxonomy" id="34765"/>
    <lineage>
        <taxon>Eukaryota</taxon>
        <taxon>Metazoa</taxon>
        <taxon>Chordata</taxon>
        <taxon>Tunicata</taxon>
        <taxon>Appendicularia</taxon>
        <taxon>Copelata</taxon>
        <taxon>Oikopleuridae</taxon>
        <taxon>Oikopleura</taxon>
    </lineage>
</organism>
<dbReference type="Pfam" id="PF11799">
    <property type="entry name" value="IMS_C"/>
    <property type="match status" value="1"/>
</dbReference>
<protein>
    <recommendedName>
        <fullName evidence="1">DNA polymerase kappa</fullName>
    </recommendedName>
</protein>
<accession>A0ABN7RXZ9</accession>
<dbReference type="Gene3D" id="3.30.1490.100">
    <property type="entry name" value="DNA polymerase, Y-family, little finger domain"/>
    <property type="match status" value="1"/>
</dbReference>
<dbReference type="InterPro" id="IPR017961">
    <property type="entry name" value="DNA_pol_Y-fam_little_finger"/>
</dbReference>
<dbReference type="EMBL" id="OU015568">
    <property type="protein sequence ID" value="CAG5086483.1"/>
    <property type="molecule type" value="Genomic_DNA"/>
</dbReference>
<name>A0ABN7RXZ9_OIKDI</name>
<dbReference type="SUPFAM" id="SSF100879">
    <property type="entry name" value="Lesion bypass DNA polymerase (Y-family), little finger domain"/>
    <property type="match status" value="1"/>
</dbReference>
<evidence type="ECO:0000256" key="1">
    <source>
        <dbReference type="ARBA" id="ARBA00016178"/>
    </source>
</evidence>
<feature type="region of interest" description="Disordered" evidence="3">
    <location>
        <begin position="394"/>
        <end position="497"/>
    </location>
</feature>
<keyword evidence="2" id="KW-0237">DNA synthesis</keyword>
<feature type="domain" description="UmuC" evidence="4">
    <location>
        <begin position="86"/>
        <end position="301"/>
    </location>
</feature>
<dbReference type="Proteomes" id="UP001158576">
    <property type="component" value="Chromosome PAR"/>
</dbReference>
<sequence length="656" mass="74184">MTGVNMNKAGMEGAPKEEINRIYEECTKNSDFTKKQKEQEQKYIDYALIVKQRVEIASPDEIESARKTMQEAVKRAREGLDFSRVLVHVDMDMFFAAVEELDDPTLKEKIFAVGSMGMLCTSNYRARKYGIRAGMPGFIGAKLAEKLAKEKLHLVPTRHDRYAEVSKQAQEVFGQYDSNFAMMSLDEAYMDFTEHLEARLTMTDEQKTFDNVLYGNDIESAVKEMRHRVFLATGLTCSAGYGPNVMVSKIASDMNKPNGQFAVAHDENSVLDDVDTLLKILRELSEQLGDHCKKAEVSGAGFTLKVKTDKFDLFTRSKNLPRAINDGEEIFKIAEKMFMKEFGGEGRKYRLLGVSLKDFKEKSDNRMITSFFEASENKNKEKEKDEAVFWTKTSPQQAANERVPLKESRPNFWNLPENDENVSSKATRKTNSPKKSPAKFVRRTNLPLSSKPGPSRVIDLEDFSDDSRGSTISTGGRPNFWNLPHENQADEPGPSTSNARAVEIDYISDDSRSSTISNLSSCSSTLLIKKRTTMSREVPKLVEEYQNMGEEALQTRLEDIICPEELEELRKFQNEAPKPTIYVKPKTDQSKKSKPKPTSRKATKKSPSTKKTLPKTSIKDSAISKMFQKAQKRKSDEANLTQNKKPHNSSTIEILS</sequence>
<gene>
    <name evidence="5" type="ORF">OKIOD_LOCUS2783</name>
</gene>
<dbReference type="CDD" id="cd03586">
    <property type="entry name" value="PolY_Pol_IV_kappa"/>
    <property type="match status" value="1"/>
</dbReference>
<keyword evidence="6" id="KW-1185">Reference proteome</keyword>
<proteinExistence type="predicted"/>
<evidence type="ECO:0000259" key="4">
    <source>
        <dbReference type="PROSITE" id="PS50173"/>
    </source>
</evidence>
<dbReference type="Gene3D" id="1.10.150.810">
    <property type="match status" value="1"/>
</dbReference>
<evidence type="ECO:0000256" key="2">
    <source>
        <dbReference type="ARBA" id="ARBA00022634"/>
    </source>
</evidence>
<dbReference type="PANTHER" id="PTHR11076">
    <property type="entry name" value="DNA REPAIR POLYMERASE UMUC / TRANSFERASE FAMILY MEMBER"/>
    <property type="match status" value="1"/>
</dbReference>
<feature type="compositionally biased region" description="Basic residues" evidence="3">
    <location>
        <begin position="426"/>
        <end position="442"/>
    </location>
</feature>
<dbReference type="Gene3D" id="3.30.70.270">
    <property type="match status" value="1"/>
</dbReference>
<dbReference type="InterPro" id="IPR036775">
    <property type="entry name" value="DNA_pol_Y-fam_lit_finger_sf"/>
</dbReference>
<dbReference type="InterPro" id="IPR022880">
    <property type="entry name" value="DNApol_IV"/>
</dbReference>
<dbReference type="InterPro" id="IPR001126">
    <property type="entry name" value="UmuC"/>
</dbReference>
<feature type="compositionally biased region" description="Polar residues" evidence="3">
    <location>
        <begin position="638"/>
        <end position="656"/>
    </location>
</feature>
<dbReference type="Pfam" id="PF00817">
    <property type="entry name" value="IMS"/>
    <property type="match status" value="1"/>
</dbReference>
<dbReference type="InterPro" id="IPR043502">
    <property type="entry name" value="DNA/RNA_pol_sf"/>
</dbReference>
<reference evidence="5 6" key="1">
    <citation type="submission" date="2021-04" db="EMBL/GenBank/DDBJ databases">
        <authorList>
            <person name="Bliznina A."/>
        </authorList>
    </citation>
    <scope>NUCLEOTIDE SEQUENCE [LARGE SCALE GENOMIC DNA]</scope>
</reference>
<dbReference type="PANTHER" id="PTHR11076:SF33">
    <property type="entry name" value="DNA POLYMERASE KAPPA"/>
    <property type="match status" value="1"/>
</dbReference>
<dbReference type="Gene3D" id="3.40.1170.60">
    <property type="match status" value="1"/>
</dbReference>
<feature type="compositionally biased region" description="Basic residues" evidence="3">
    <location>
        <begin position="592"/>
        <end position="608"/>
    </location>
</feature>
<dbReference type="InterPro" id="IPR050116">
    <property type="entry name" value="DNA_polymerase-Y"/>
</dbReference>
<evidence type="ECO:0000256" key="3">
    <source>
        <dbReference type="SAM" id="MobiDB-lite"/>
    </source>
</evidence>